<dbReference type="PANTHER" id="PTHR46740">
    <property type="entry name" value="PROTEIN DYAD"/>
    <property type="match status" value="1"/>
</dbReference>
<evidence type="ECO:0000256" key="1">
    <source>
        <dbReference type="SAM" id="MobiDB-lite"/>
    </source>
</evidence>
<dbReference type="PANTHER" id="PTHR46740:SF1">
    <property type="entry name" value="DYAD PROTEIN"/>
    <property type="match status" value="1"/>
</dbReference>
<feature type="compositionally biased region" description="Basic residues" evidence="1">
    <location>
        <begin position="122"/>
        <end position="143"/>
    </location>
</feature>
<evidence type="ECO:0000259" key="2">
    <source>
        <dbReference type="Pfam" id="PF25874"/>
    </source>
</evidence>
<proteinExistence type="predicted"/>
<dbReference type="Proteomes" id="UP000827889">
    <property type="component" value="Chromosome 11"/>
</dbReference>
<dbReference type="RefSeq" id="XP_048128035.1">
    <property type="nucleotide sequence ID" value="XM_048272078.1"/>
</dbReference>
<dbReference type="Pfam" id="PF25874">
    <property type="entry name" value="WHD_plant_repro"/>
    <property type="match status" value="1"/>
</dbReference>
<feature type="region of interest" description="Disordered" evidence="1">
    <location>
        <begin position="122"/>
        <end position="144"/>
    </location>
</feature>
<dbReference type="RefSeq" id="XP_048128036.1">
    <property type="nucleotide sequence ID" value="XM_048272079.1"/>
</dbReference>
<evidence type="ECO:0000313" key="4">
    <source>
        <dbReference type="RefSeq" id="XP_048128035.1"/>
    </source>
</evidence>
<dbReference type="InterPro" id="IPR059080">
    <property type="entry name" value="WHD_PTC1"/>
</dbReference>
<keyword evidence="3" id="KW-1185">Reference proteome</keyword>
<dbReference type="InterPro" id="IPR044221">
    <property type="entry name" value="DYAD/AMEIOTIC1"/>
</dbReference>
<dbReference type="GeneID" id="115755926"/>
<organism evidence="3 5">
    <name type="scientific">Rhodamnia argentea</name>
    <dbReference type="NCBI Taxonomy" id="178133"/>
    <lineage>
        <taxon>Eukaryota</taxon>
        <taxon>Viridiplantae</taxon>
        <taxon>Streptophyta</taxon>
        <taxon>Embryophyta</taxon>
        <taxon>Tracheophyta</taxon>
        <taxon>Spermatophyta</taxon>
        <taxon>Magnoliopsida</taxon>
        <taxon>eudicotyledons</taxon>
        <taxon>Gunneridae</taxon>
        <taxon>Pentapetalae</taxon>
        <taxon>rosids</taxon>
        <taxon>malvids</taxon>
        <taxon>Myrtales</taxon>
        <taxon>Myrtaceae</taxon>
        <taxon>Myrtoideae</taxon>
        <taxon>Myrteae</taxon>
        <taxon>Australasian group</taxon>
        <taxon>Rhodamnia</taxon>
    </lineage>
</organism>
<sequence>MLNNPHCGSSTERGRTQRSCEDSHFDHIIACKVEGHTSEGWEEASKKGLCWFELQRIGMAQWVSDRQAPFSGQDGERKSKLSACTAKDDVRYDEGEAGTAESPVMYEKGKRKHLFQDVKPYKRGKAKQKKKSTQVKAKSKRRDHPIDRWSAERYTQAEQSLLEILKAEGAIFGNPIRRPELRLAGRRRIGDTGLLDHLLKHVDGKVAPGGKDRFRRWHNTDGVMEYWLESADLADIRREAGVQDPFWIPPSGWKPGDAPAEQTVSAAEFEKLKEEMANMKRDFQELVDKKPGQGQLNLVEQEMYKELMNWKAKTSQRLMEISSSLSGMQGMYKDLIAWKTKTEQQLAELSNSLSTMAAKQHKTTLSPPASERWEDWLESTNLDNIQAEDIAPWLESADVGNFEGNAVMQNPFSSLPRSKPVDGPMQNSMSARELEVAKEGVAMFRNSWDLVPRKHDGAVDNGKQGAFTVNSKMEFDNSFLLLQEMFKELAKWKGKVEQQLVEINNAVSNMQTARQFTSFGPSTFYL</sequence>
<reference evidence="4 5" key="1">
    <citation type="submission" date="2025-05" db="UniProtKB">
        <authorList>
            <consortium name="RefSeq"/>
        </authorList>
    </citation>
    <scope>IDENTIFICATION</scope>
    <source>
        <tissue evidence="4 5">Leaf</tissue>
    </source>
</reference>
<gene>
    <name evidence="4 5" type="primary">LOC115755926</name>
</gene>
<protein>
    <submittedName>
        <fullName evidence="4 5">Protein DYAD isoform X1</fullName>
    </submittedName>
</protein>
<feature type="domain" description="PTC1-like winged helix-turn-helix" evidence="2">
    <location>
        <begin position="148"/>
        <end position="230"/>
    </location>
</feature>
<evidence type="ECO:0000313" key="3">
    <source>
        <dbReference type="Proteomes" id="UP000827889"/>
    </source>
</evidence>
<name>A0ABM3GUK7_9MYRT</name>
<accession>A0ABM3GUK7</accession>
<evidence type="ECO:0000313" key="5">
    <source>
        <dbReference type="RefSeq" id="XP_048128036.1"/>
    </source>
</evidence>